<dbReference type="OrthoDB" id="242679at2759"/>
<dbReference type="AlphaFoldDB" id="A0A061J6L9"/>
<name>A0A061J6L9_TRYRA</name>
<evidence type="ECO:0000313" key="3">
    <source>
        <dbReference type="Proteomes" id="UP000031737"/>
    </source>
</evidence>
<organism evidence="2 3">
    <name type="scientific">Trypanosoma rangeli SC58</name>
    <dbReference type="NCBI Taxonomy" id="429131"/>
    <lineage>
        <taxon>Eukaryota</taxon>
        <taxon>Discoba</taxon>
        <taxon>Euglenozoa</taxon>
        <taxon>Kinetoplastea</taxon>
        <taxon>Metakinetoplastina</taxon>
        <taxon>Trypanosomatida</taxon>
        <taxon>Trypanosomatidae</taxon>
        <taxon>Trypanosoma</taxon>
        <taxon>Herpetosoma</taxon>
    </lineage>
</organism>
<dbReference type="VEuPathDB" id="TriTrypDB:TRSC58_03340"/>
<accession>A0A061J6L9</accession>
<proteinExistence type="predicted"/>
<feature type="region of interest" description="Disordered" evidence="1">
    <location>
        <begin position="332"/>
        <end position="351"/>
    </location>
</feature>
<sequence length="665" mass="68115">MQDIVTGPSLFWWWRRPLACGVDGNAIAQRLEPDAAVADAAVADAAVGLTISKAKRELARVYGVCDASRAALMWGDAAAADTCPLVGRRDGAGHVVLLPVEEDWAETVRRGLPLVVVLRFTLWAYALRGCRRHGGGTTDMQTTLPLSPAGVAACGAFNVGREREREALVVAEAAKEAGVDGAGLHGWLPLPLPQFVPGVHTDRGDWLEMLALFAPPDCAAALLQRARHVSGSGDAANVSCKVSSFLSWRRTGSSLPAAACGAAAAEDGAAAVAAARGVAWTNSARHGAVHPRAALRPPPTPTQVFLFHGEWHVLHHLEGVVWCTSEAPESAAETARSTRGEGGVASRGSHLATPSSIASRVGAAVEDRGGAPPAAAQFRGVGGSTAATAAWRCEGDRWRCVEREVPCGGGGSHAAAGDIDSNNDIDDVGAIVDYAEALLLPVIAGQVANMHASVPCGSRGHGSGEIYGDTNGEKSGGCEGNGATTEAAANVVYGGPTQLGTFEEIPREGAAATAALPETLTPVGGGAFCFPRSVVQSEEGFRVLASWGFVPAAMAAPAPLWGGSEASAYDVVSRSMPLSAFTARLCGDILRCRGVSASPSSSACTEEGSSCWWPLGAPSDGSGDDATSDEDDDVSGLALRQLGVLGSGTPHPTAAPLPPPSHEGR</sequence>
<feature type="region of interest" description="Disordered" evidence="1">
    <location>
        <begin position="615"/>
        <end position="665"/>
    </location>
</feature>
<reference evidence="2 3" key="1">
    <citation type="submission" date="2013-07" db="EMBL/GenBank/DDBJ databases">
        <authorList>
            <person name="Stoco P.H."/>
            <person name="Wagner G."/>
            <person name="Gerber A."/>
            <person name="Zaha A."/>
            <person name="Thompson C."/>
            <person name="Bartholomeu D.C."/>
            <person name="Luckemeyer D.D."/>
            <person name="Bahia D."/>
            <person name="Loreto E."/>
            <person name="Prestes E.B."/>
            <person name="Lima F.M."/>
            <person name="Rodrigues-Luiz G."/>
            <person name="Vallejo G.A."/>
            <person name="Filho J.F."/>
            <person name="Monteiro K.M."/>
            <person name="Tyler K.M."/>
            <person name="de Almeida L.G."/>
            <person name="Ortiz M.F."/>
            <person name="Siervo M.A."/>
            <person name="de Moraes M.H."/>
            <person name="Cunha O.L."/>
            <person name="Mendonca-Neto R."/>
            <person name="Silva R."/>
            <person name="Teixeira S.M."/>
            <person name="Murta S.M."/>
            <person name="Sincero T.C."/>
            <person name="Mendes T.A."/>
            <person name="Urmenyi T.P."/>
            <person name="Silva V.G."/>
            <person name="da Rocha W.D."/>
            <person name="Andersson B."/>
            <person name="Romanha A.J."/>
            <person name="Steindel M."/>
            <person name="de Vasconcelos A.T."/>
            <person name="Grisard E.C."/>
        </authorList>
    </citation>
    <scope>NUCLEOTIDE SEQUENCE [LARGE SCALE GENOMIC DNA]</scope>
    <source>
        <strain evidence="2 3">SC58</strain>
    </source>
</reference>
<keyword evidence="3" id="KW-1185">Reference proteome</keyword>
<comment type="caution">
    <text evidence="2">The sequence shown here is derived from an EMBL/GenBank/DDBJ whole genome shotgun (WGS) entry which is preliminary data.</text>
</comment>
<gene>
    <name evidence="2" type="ORF">TRSC58_03340</name>
</gene>
<evidence type="ECO:0000313" key="2">
    <source>
        <dbReference type="EMBL" id="ESL08947.1"/>
    </source>
</evidence>
<dbReference type="EMBL" id="AUPL01003340">
    <property type="protein sequence ID" value="ESL08947.1"/>
    <property type="molecule type" value="Genomic_DNA"/>
</dbReference>
<feature type="compositionally biased region" description="Acidic residues" evidence="1">
    <location>
        <begin position="622"/>
        <end position="634"/>
    </location>
</feature>
<feature type="compositionally biased region" description="Pro residues" evidence="1">
    <location>
        <begin position="653"/>
        <end position="665"/>
    </location>
</feature>
<protein>
    <submittedName>
        <fullName evidence="2">Uncharacterized protein</fullName>
    </submittedName>
</protein>
<dbReference type="Proteomes" id="UP000031737">
    <property type="component" value="Unassembled WGS sequence"/>
</dbReference>
<evidence type="ECO:0000256" key="1">
    <source>
        <dbReference type="SAM" id="MobiDB-lite"/>
    </source>
</evidence>